<feature type="transmembrane region" description="Helical" evidence="1">
    <location>
        <begin position="305"/>
        <end position="325"/>
    </location>
</feature>
<name>A0A8J3D9W9_9BACT</name>
<evidence type="ECO:0000256" key="1">
    <source>
        <dbReference type="SAM" id="Phobius"/>
    </source>
</evidence>
<dbReference type="Proteomes" id="UP000598271">
    <property type="component" value="Unassembled WGS sequence"/>
</dbReference>
<dbReference type="Pfam" id="PF01553">
    <property type="entry name" value="Acyltransferase"/>
    <property type="match status" value="1"/>
</dbReference>
<proteinExistence type="predicted"/>
<dbReference type="SMART" id="SM00563">
    <property type="entry name" value="PlsC"/>
    <property type="match status" value="1"/>
</dbReference>
<dbReference type="SUPFAM" id="SSF69593">
    <property type="entry name" value="Glycerol-3-phosphate (1)-acyltransferase"/>
    <property type="match status" value="1"/>
</dbReference>
<gene>
    <name evidence="3" type="ORF">GCM10007390_20090</name>
</gene>
<dbReference type="EMBL" id="BMXF01000002">
    <property type="protein sequence ID" value="GHB66839.1"/>
    <property type="molecule type" value="Genomic_DNA"/>
</dbReference>
<accession>A0A8J3D9W9</accession>
<comment type="caution">
    <text evidence="3">The sequence shown here is derived from an EMBL/GenBank/DDBJ whole genome shotgun (WGS) entry which is preliminary data.</text>
</comment>
<keyword evidence="1" id="KW-1133">Transmembrane helix</keyword>
<reference evidence="3 4" key="1">
    <citation type="journal article" date="2014" name="Int. J. Syst. Evol. Microbiol.">
        <title>Complete genome sequence of Corynebacterium casei LMG S-19264T (=DSM 44701T), isolated from a smear-ripened cheese.</title>
        <authorList>
            <consortium name="US DOE Joint Genome Institute (JGI-PGF)"/>
            <person name="Walter F."/>
            <person name="Albersmeier A."/>
            <person name="Kalinowski J."/>
            <person name="Ruckert C."/>
        </authorList>
    </citation>
    <scope>NUCLEOTIDE SEQUENCE [LARGE SCALE GENOMIC DNA]</scope>
    <source>
        <strain evidence="3 4">KCTC 12866</strain>
    </source>
</reference>
<dbReference type="GO" id="GO:0016287">
    <property type="term" value="F:glycerone-phosphate O-acyltransferase activity"/>
    <property type="evidence" value="ECO:0007669"/>
    <property type="project" value="TreeGrafter"/>
</dbReference>
<dbReference type="RefSeq" id="WP_189564317.1">
    <property type="nucleotide sequence ID" value="NZ_BMXF01000002.1"/>
</dbReference>
<dbReference type="PANTHER" id="PTHR31605:SF0">
    <property type="entry name" value="GLYCEROL-3-PHOSPHATE O-ACYLTRANSFERASE 1"/>
    <property type="match status" value="1"/>
</dbReference>
<keyword evidence="4" id="KW-1185">Reference proteome</keyword>
<dbReference type="AlphaFoldDB" id="A0A8J3D9W9"/>
<feature type="domain" description="Phospholipid/glycerol acyltransferase" evidence="2">
    <location>
        <begin position="35"/>
        <end position="164"/>
    </location>
</feature>
<dbReference type="InterPro" id="IPR052744">
    <property type="entry name" value="GPAT/DAPAT"/>
</dbReference>
<dbReference type="GO" id="GO:0004366">
    <property type="term" value="F:glycerol-3-phosphate O-acyltransferase activity"/>
    <property type="evidence" value="ECO:0007669"/>
    <property type="project" value="TreeGrafter"/>
</dbReference>
<evidence type="ECO:0000313" key="4">
    <source>
        <dbReference type="Proteomes" id="UP000598271"/>
    </source>
</evidence>
<keyword evidence="1" id="KW-0472">Membrane</keyword>
<dbReference type="InterPro" id="IPR002123">
    <property type="entry name" value="Plipid/glycerol_acylTrfase"/>
</dbReference>
<evidence type="ECO:0000313" key="3">
    <source>
        <dbReference type="EMBL" id="GHB66839.1"/>
    </source>
</evidence>
<organism evidence="3 4">
    <name type="scientific">Persicitalea jodogahamensis</name>
    <dbReference type="NCBI Taxonomy" id="402147"/>
    <lineage>
        <taxon>Bacteria</taxon>
        <taxon>Pseudomonadati</taxon>
        <taxon>Bacteroidota</taxon>
        <taxon>Cytophagia</taxon>
        <taxon>Cytophagales</taxon>
        <taxon>Spirosomataceae</taxon>
        <taxon>Persicitalea</taxon>
    </lineage>
</organism>
<dbReference type="PANTHER" id="PTHR31605">
    <property type="entry name" value="GLYCEROL-3-PHOSPHATE O-ACYLTRANSFERASE 1"/>
    <property type="match status" value="1"/>
</dbReference>
<keyword evidence="1" id="KW-0812">Transmembrane</keyword>
<feature type="transmembrane region" description="Helical" evidence="1">
    <location>
        <begin position="274"/>
        <end position="299"/>
    </location>
</feature>
<sequence>MFFYFSRTLVRLGLPLYLRKLCVTNASAVPTDAPVLLASNHSGSFFDAVVIGSVLRQPIHTLTRGDVFRNPKAAYWLRAIKLIPVFRGSEGRDNLKKIDTTLDECFSVMKNNGAVIIFSEGICVNEWNLRPLGKGTARMAHQAWYGPDTALHQLTVIPTGLTYEHFRGANKRVVLRFGDAIHPQDIKTSPDEYEKWLREFNGLLTERMRRTILEIPAEAIGPETDQQLNAYFASCPRPSGNPALDFLGKLGRGIHRPLYRAYVRFVAGKTKKTVFYDSVLFGLLMYSYPVLVSLLAILIGSFTSWTVGLVIFASLPLLALCGNRYRKDPL</sequence>
<dbReference type="GO" id="GO:0008654">
    <property type="term" value="P:phospholipid biosynthetic process"/>
    <property type="evidence" value="ECO:0007669"/>
    <property type="project" value="TreeGrafter"/>
</dbReference>
<evidence type="ECO:0000259" key="2">
    <source>
        <dbReference type="SMART" id="SM00563"/>
    </source>
</evidence>
<protein>
    <recommendedName>
        <fullName evidence="2">Phospholipid/glycerol acyltransferase domain-containing protein</fullName>
    </recommendedName>
</protein>